<organism evidence="2 3">
    <name type="scientific">Lachancea dasiensis</name>
    <dbReference type="NCBI Taxonomy" id="1072105"/>
    <lineage>
        <taxon>Eukaryota</taxon>
        <taxon>Fungi</taxon>
        <taxon>Dikarya</taxon>
        <taxon>Ascomycota</taxon>
        <taxon>Saccharomycotina</taxon>
        <taxon>Saccharomycetes</taxon>
        <taxon>Saccharomycetales</taxon>
        <taxon>Saccharomycetaceae</taxon>
        <taxon>Lachancea</taxon>
    </lineage>
</organism>
<gene>
    <name evidence="2" type="ORF">LADA_0B01728G</name>
</gene>
<protein>
    <submittedName>
        <fullName evidence="2">LADA_0B01728g1_1</fullName>
    </submittedName>
</protein>
<evidence type="ECO:0000313" key="2">
    <source>
        <dbReference type="EMBL" id="SCU79587.1"/>
    </source>
</evidence>
<evidence type="ECO:0000313" key="3">
    <source>
        <dbReference type="Proteomes" id="UP000190274"/>
    </source>
</evidence>
<reference evidence="3" key="1">
    <citation type="submission" date="2016-03" db="EMBL/GenBank/DDBJ databases">
        <authorList>
            <person name="Devillers H."/>
        </authorList>
    </citation>
    <scope>NUCLEOTIDE SEQUENCE [LARGE SCALE GENOMIC DNA]</scope>
</reference>
<sequence>MLDLHNSWDTETLYQDEVNNCNSCADESPVPENGILCGPTLRLIGVEYTSNVYRASMLLVCRKAPTPEVQFVRGPTDGREGNPDSLEQGVFPSTMFYEEQGIRFYRFTIEFKMALYEQIVKYSVNDVHEPHYRFFIPSSTQDFNTISYSCNGFSLNVDTTSFQGSMWFDILNKHAKTHYHVMLGGGDQIYSDGINVFCKGFQKWLKEKNSVKKFSAKLTPELRAEIEAFYFKEYLEWYGFGYWKGSTPKSKTTQRCFPIAMATIPSVNIWDDHDIIDGFGSYADSFQRNEVFSGVGKAAYKYYMLFQHHVSIQEPEAYLEDPSWLLGAKGGDYIGEKSHSIFTRLGPNNALLGLDCRTERRLKQIVTWDTYDLVFKRLEKEVSHGKIDHLMVMLGVPIAYPRLVWLELIFSSRFLKPMKYLAKKGLIAPGLINSFNGDVELLDDLNDHWCTRHHKPERNYLVAKLQDFGAKHGTRITILSGDVHLAAVGRFRSKLHSHHITGAKEQQVQKILAEPEKDVRLMFNIISSAVVNTPPPTPMAVLLQKRSGIHHFDKNTDEDTVPLFRTEVDLSHRKSFSFMNRRNWSDLIPVQNIMKSDYLRQLYQIKEGDLCYPGIVGDMGLEKARGGAPPRAGDKQAVTYPVTARGLICAIHVEKDSFNKKSLSEAYAVVVPELQTVATSLSHEGIKHLGPGM</sequence>
<feature type="domain" description="PhoD-like phosphatase" evidence="1">
    <location>
        <begin position="414"/>
        <end position="591"/>
    </location>
</feature>
<dbReference type="InterPro" id="IPR043904">
    <property type="entry name" value="PhoD_2-like"/>
</dbReference>
<dbReference type="OrthoDB" id="2419400at2759"/>
<dbReference type="PANTHER" id="PTHR46689">
    <property type="entry name" value="MEMBRANE PROTEIN, PUTATIVE-RELATED"/>
    <property type="match status" value="1"/>
</dbReference>
<evidence type="ECO:0000259" key="1">
    <source>
        <dbReference type="Pfam" id="PF19050"/>
    </source>
</evidence>
<keyword evidence="3" id="KW-1185">Reference proteome</keyword>
<dbReference type="Gene3D" id="3.60.21.70">
    <property type="entry name" value="PhoD-like phosphatase"/>
    <property type="match status" value="1"/>
</dbReference>
<dbReference type="InterPro" id="IPR038607">
    <property type="entry name" value="PhoD-like_sf"/>
</dbReference>
<dbReference type="PANTHER" id="PTHR46689:SF1">
    <property type="entry name" value="PHOD-LIKE PHOSPHATASE DOMAIN-CONTAINING PROTEIN"/>
    <property type="match status" value="1"/>
</dbReference>
<dbReference type="EMBL" id="LT598456">
    <property type="protein sequence ID" value="SCU79587.1"/>
    <property type="molecule type" value="Genomic_DNA"/>
</dbReference>
<dbReference type="CDD" id="cd07389">
    <property type="entry name" value="MPP_PhoD"/>
    <property type="match status" value="1"/>
</dbReference>
<dbReference type="GO" id="GO:0005886">
    <property type="term" value="C:plasma membrane"/>
    <property type="evidence" value="ECO:0007669"/>
    <property type="project" value="EnsemblFungi"/>
</dbReference>
<dbReference type="Pfam" id="PF19050">
    <property type="entry name" value="PhoD_2"/>
    <property type="match status" value="2"/>
</dbReference>
<proteinExistence type="predicted"/>
<dbReference type="STRING" id="1266660.A0A1G4IRV9"/>
<name>A0A1G4IRV9_9SACH</name>
<dbReference type="InterPro" id="IPR018946">
    <property type="entry name" value="PhoD-like_MPP"/>
</dbReference>
<feature type="domain" description="PhoD-like phosphatase" evidence="1">
    <location>
        <begin position="132"/>
        <end position="409"/>
    </location>
</feature>
<accession>A0A1G4IRV9</accession>
<dbReference type="Proteomes" id="UP000190274">
    <property type="component" value="Chromosome B"/>
</dbReference>
<dbReference type="AlphaFoldDB" id="A0A1G4IRV9"/>